<keyword evidence="2" id="KW-1185">Reference proteome</keyword>
<name>A0A6A4Q3L6_LUPAL</name>
<protein>
    <submittedName>
        <fullName evidence="1">Uncharacterized protein</fullName>
    </submittedName>
</protein>
<comment type="caution">
    <text evidence="1">The sequence shown here is derived from an EMBL/GenBank/DDBJ whole genome shotgun (WGS) entry which is preliminary data.</text>
</comment>
<reference evidence="2" key="1">
    <citation type="journal article" date="2020" name="Nat. Commun.">
        <title>Genome sequence of the cluster root forming white lupin.</title>
        <authorList>
            <person name="Hufnagel B."/>
            <person name="Marques A."/>
            <person name="Soriano A."/>
            <person name="Marques L."/>
            <person name="Divol F."/>
            <person name="Doumas P."/>
            <person name="Sallet E."/>
            <person name="Mancinotti D."/>
            <person name="Carrere S."/>
            <person name="Marande W."/>
            <person name="Arribat S."/>
            <person name="Keller J."/>
            <person name="Huneau C."/>
            <person name="Blein T."/>
            <person name="Aime D."/>
            <person name="Laguerre M."/>
            <person name="Taylor J."/>
            <person name="Schubert V."/>
            <person name="Nelson M."/>
            <person name="Geu-Flores F."/>
            <person name="Crespi M."/>
            <person name="Gallardo-Guerrero K."/>
            <person name="Delaux P.-M."/>
            <person name="Salse J."/>
            <person name="Berges H."/>
            <person name="Guyot R."/>
            <person name="Gouzy J."/>
            <person name="Peret B."/>
        </authorList>
    </citation>
    <scope>NUCLEOTIDE SEQUENCE [LARGE SCALE GENOMIC DNA]</scope>
    <source>
        <strain evidence="2">cv. Amiga</strain>
    </source>
</reference>
<dbReference type="EMBL" id="WOCE01000008">
    <property type="protein sequence ID" value="KAE9608282.1"/>
    <property type="molecule type" value="Genomic_DNA"/>
</dbReference>
<sequence>MQNELLQQQMDNLRRKRAALDFEHGAVEANKPMQQQPVMDYIPLFEDQPAGTLLQLGAPVHPHFHSYLHLSQPNFQDSHEP</sequence>
<dbReference type="OrthoDB" id="10340593at2759"/>
<evidence type="ECO:0000313" key="1">
    <source>
        <dbReference type="EMBL" id="KAE9608282.1"/>
    </source>
</evidence>
<gene>
    <name evidence="1" type="ORF">Lalb_Chr08g0233811</name>
</gene>
<accession>A0A6A4Q3L6</accession>
<dbReference type="Proteomes" id="UP000447434">
    <property type="component" value="Chromosome 8"/>
</dbReference>
<organism evidence="1 2">
    <name type="scientific">Lupinus albus</name>
    <name type="common">White lupine</name>
    <name type="synonym">Lupinus termis</name>
    <dbReference type="NCBI Taxonomy" id="3870"/>
    <lineage>
        <taxon>Eukaryota</taxon>
        <taxon>Viridiplantae</taxon>
        <taxon>Streptophyta</taxon>
        <taxon>Embryophyta</taxon>
        <taxon>Tracheophyta</taxon>
        <taxon>Spermatophyta</taxon>
        <taxon>Magnoliopsida</taxon>
        <taxon>eudicotyledons</taxon>
        <taxon>Gunneridae</taxon>
        <taxon>Pentapetalae</taxon>
        <taxon>rosids</taxon>
        <taxon>fabids</taxon>
        <taxon>Fabales</taxon>
        <taxon>Fabaceae</taxon>
        <taxon>Papilionoideae</taxon>
        <taxon>50 kb inversion clade</taxon>
        <taxon>genistoids sensu lato</taxon>
        <taxon>core genistoids</taxon>
        <taxon>Genisteae</taxon>
        <taxon>Lupinus</taxon>
    </lineage>
</organism>
<proteinExistence type="predicted"/>
<dbReference type="AlphaFoldDB" id="A0A6A4Q3L6"/>
<evidence type="ECO:0000313" key="2">
    <source>
        <dbReference type="Proteomes" id="UP000447434"/>
    </source>
</evidence>